<comment type="caution">
    <text evidence="2">The sequence shown here is derived from an EMBL/GenBank/DDBJ whole genome shotgun (WGS) entry which is preliminary data.</text>
</comment>
<name>A0A835H365_9MAGN</name>
<feature type="compositionally biased region" description="Low complexity" evidence="1">
    <location>
        <begin position="1"/>
        <end position="18"/>
    </location>
</feature>
<proteinExistence type="predicted"/>
<sequence>MARTNQNSQPSNNNTNTNLITQDLNPVNHVNSTIYEDQIPVVAQIPAANQQNIASIPLTSSITPNQEMNQFLGSNPVQEVNRQTYGFNHQAYGINTSQSSNHQFHGINSVYVHKLALYALIIEEYFSQRSIANSSQIRRNLHEISRGNRIVSEYLQEAKPYANALSAIVEMINNIDLVNVVLRGLALIAPPTPQQAYISGNPSSYTPQQGYFSGNPSGYAPLGVCMGRVWFNRGRETREVLLANFKKLLVVHLKNNVVKGTLVKVKTSLKLSDAAKKYKVASKLDVKAVEPAKKWAVSKVMAYVLAVTEKKVKKVGTPAKTSKKYVAVKPKQPKFIKSPTAKKVTKA</sequence>
<dbReference type="AlphaFoldDB" id="A0A835H365"/>
<dbReference type="EMBL" id="JADFTS010000008">
    <property type="protein sequence ID" value="KAF9591756.1"/>
    <property type="molecule type" value="Genomic_DNA"/>
</dbReference>
<accession>A0A835H365</accession>
<evidence type="ECO:0000313" key="3">
    <source>
        <dbReference type="Proteomes" id="UP000631114"/>
    </source>
</evidence>
<dbReference type="Proteomes" id="UP000631114">
    <property type="component" value="Unassembled WGS sequence"/>
</dbReference>
<evidence type="ECO:0000256" key="1">
    <source>
        <dbReference type="SAM" id="MobiDB-lite"/>
    </source>
</evidence>
<gene>
    <name evidence="2" type="ORF">IFM89_007086</name>
</gene>
<organism evidence="2 3">
    <name type="scientific">Coptis chinensis</name>
    <dbReference type="NCBI Taxonomy" id="261450"/>
    <lineage>
        <taxon>Eukaryota</taxon>
        <taxon>Viridiplantae</taxon>
        <taxon>Streptophyta</taxon>
        <taxon>Embryophyta</taxon>
        <taxon>Tracheophyta</taxon>
        <taxon>Spermatophyta</taxon>
        <taxon>Magnoliopsida</taxon>
        <taxon>Ranunculales</taxon>
        <taxon>Ranunculaceae</taxon>
        <taxon>Coptidoideae</taxon>
        <taxon>Coptis</taxon>
    </lineage>
</organism>
<keyword evidence="3" id="KW-1185">Reference proteome</keyword>
<reference evidence="2 3" key="1">
    <citation type="submission" date="2020-10" db="EMBL/GenBank/DDBJ databases">
        <title>The Coptis chinensis genome and diversification of protoberbering-type alkaloids.</title>
        <authorList>
            <person name="Wang B."/>
            <person name="Shu S."/>
            <person name="Song C."/>
            <person name="Liu Y."/>
        </authorList>
    </citation>
    <scope>NUCLEOTIDE SEQUENCE [LARGE SCALE GENOMIC DNA]</scope>
    <source>
        <strain evidence="2">HL-2020</strain>
        <tissue evidence="2">Leaf</tissue>
    </source>
</reference>
<evidence type="ECO:0000313" key="2">
    <source>
        <dbReference type="EMBL" id="KAF9591756.1"/>
    </source>
</evidence>
<feature type="region of interest" description="Disordered" evidence="1">
    <location>
        <begin position="1"/>
        <end position="21"/>
    </location>
</feature>
<protein>
    <submittedName>
        <fullName evidence="2">Uncharacterized protein</fullName>
    </submittedName>
</protein>